<evidence type="ECO:0000313" key="1">
    <source>
        <dbReference type="EMBL" id="TQD77572.1"/>
    </source>
</evidence>
<dbReference type="Proteomes" id="UP000315295">
    <property type="component" value="Unassembled WGS sequence"/>
</dbReference>
<dbReference type="AlphaFoldDB" id="A0A540KU88"/>
<comment type="caution">
    <text evidence="1">The sequence shown here is derived from an EMBL/GenBank/DDBJ whole genome shotgun (WGS) entry which is preliminary data.</text>
</comment>
<accession>A0A540KU88</accession>
<sequence length="78" mass="8482">MAEQLYATMVEISNALLQAVALELLPGTHIENATPTKDASLQIMTKTLDQTLVNRPGSSGQVTTLTAELNDLKENRTR</sequence>
<protein>
    <submittedName>
        <fullName evidence="1">Uncharacterized protein</fullName>
    </submittedName>
</protein>
<name>A0A540KU88_MALBA</name>
<evidence type="ECO:0000313" key="2">
    <source>
        <dbReference type="Proteomes" id="UP000315295"/>
    </source>
</evidence>
<keyword evidence="2" id="KW-1185">Reference proteome</keyword>
<reference evidence="1 2" key="1">
    <citation type="journal article" date="2019" name="G3 (Bethesda)">
        <title>Sequencing of a Wild Apple (Malus baccata) Genome Unravels the Differences Between Cultivated and Wild Apple Species Regarding Disease Resistance and Cold Tolerance.</title>
        <authorList>
            <person name="Chen X."/>
        </authorList>
    </citation>
    <scope>NUCLEOTIDE SEQUENCE [LARGE SCALE GENOMIC DNA]</scope>
    <source>
        <strain evidence="2">cv. Shandingzi</strain>
        <tissue evidence="1">Leaves</tissue>
    </source>
</reference>
<organism evidence="1 2">
    <name type="scientific">Malus baccata</name>
    <name type="common">Siberian crab apple</name>
    <name type="synonym">Pyrus baccata</name>
    <dbReference type="NCBI Taxonomy" id="106549"/>
    <lineage>
        <taxon>Eukaryota</taxon>
        <taxon>Viridiplantae</taxon>
        <taxon>Streptophyta</taxon>
        <taxon>Embryophyta</taxon>
        <taxon>Tracheophyta</taxon>
        <taxon>Spermatophyta</taxon>
        <taxon>Magnoliopsida</taxon>
        <taxon>eudicotyledons</taxon>
        <taxon>Gunneridae</taxon>
        <taxon>Pentapetalae</taxon>
        <taxon>rosids</taxon>
        <taxon>fabids</taxon>
        <taxon>Rosales</taxon>
        <taxon>Rosaceae</taxon>
        <taxon>Amygdaloideae</taxon>
        <taxon>Maleae</taxon>
        <taxon>Malus</taxon>
    </lineage>
</organism>
<proteinExistence type="predicted"/>
<gene>
    <name evidence="1" type="ORF">C1H46_036895</name>
</gene>
<dbReference type="EMBL" id="VIEB01000954">
    <property type="protein sequence ID" value="TQD77572.1"/>
    <property type="molecule type" value="Genomic_DNA"/>
</dbReference>